<name>A0A1Y5E629_COLPS</name>
<keyword evidence="1" id="KW-0812">Transmembrane</keyword>
<gene>
    <name evidence="2" type="ORF">A9Q75_14220</name>
</gene>
<reference evidence="3" key="1">
    <citation type="journal article" date="2017" name="Proc. Natl. Acad. Sci. U.S.A.">
        <title>Simulation of Deepwater Horizon oil plume reveals substrate specialization within a complex community of hydrocarbon degraders.</title>
        <authorList>
            <person name="Hu P."/>
            <person name="Dubinsky E.A."/>
            <person name="Probst A.J."/>
            <person name="Wang J."/>
            <person name="Sieber C.M.K."/>
            <person name="Tom L.M."/>
            <person name="Gardinali P."/>
            <person name="Banfield J.F."/>
            <person name="Atlas R.M."/>
            <person name="Andersen G.L."/>
        </authorList>
    </citation>
    <scope>NUCLEOTIDE SEQUENCE [LARGE SCALE GENOMIC DNA]</scope>
</reference>
<feature type="transmembrane region" description="Helical" evidence="1">
    <location>
        <begin position="18"/>
        <end position="42"/>
    </location>
</feature>
<evidence type="ECO:0000313" key="3">
    <source>
        <dbReference type="Proteomes" id="UP000243053"/>
    </source>
</evidence>
<keyword evidence="1" id="KW-1133">Transmembrane helix</keyword>
<evidence type="ECO:0000256" key="1">
    <source>
        <dbReference type="SAM" id="Phobius"/>
    </source>
</evidence>
<protein>
    <submittedName>
        <fullName evidence="2">Uncharacterized protein</fullName>
    </submittedName>
</protein>
<accession>A0A1Y5E629</accession>
<dbReference type="AlphaFoldDB" id="A0A1Y5E629"/>
<dbReference type="Proteomes" id="UP000243053">
    <property type="component" value="Unassembled WGS sequence"/>
</dbReference>
<organism evidence="2 3">
    <name type="scientific">Colwellia psychrerythraea</name>
    <name type="common">Vibrio psychroerythus</name>
    <dbReference type="NCBI Taxonomy" id="28229"/>
    <lineage>
        <taxon>Bacteria</taxon>
        <taxon>Pseudomonadati</taxon>
        <taxon>Pseudomonadota</taxon>
        <taxon>Gammaproteobacteria</taxon>
        <taxon>Alteromonadales</taxon>
        <taxon>Colwelliaceae</taxon>
        <taxon>Colwellia</taxon>
    </lineage>
</organism>
<dbReference type="EMBL" id="MAAF01000083">
    <property type="protein sequence ID" value="OUR78212.1"/>
    <property type="molecule type" value="Genomic_DNA"/>
</dbReference>
<sequence length="224" mass="25490">MSFFKYIYNYFSTNIVKFYLQAVTLFLVALFTFVQWGLPLYWERQPNFKMSFVKGAGNNYIQAEPLIGEEEQCLIAGNIDIKNESKAPLFLKDTDIILIPYNVERCSLDETKCISSLNTPSSFTNTGSTLADEKVEDLLSKYHHTTIQPVVRDHDLFSGGTVSRPFSLLVPTSQLQKEKMIVLAVQQYGAKSCWSSEDENHWYKSKCLASRAVINVTWPCIAPT</sequence>
<proteinExistence type="predicted"/>
<keyword evidence="1" id="KW-0472">Membrane</keyword>
<comment type="caution">
    <text evidence="2">The sequence shown here is derived from an EMBL/GenBank/DDBJ whole genome shotgun (WGS) entry which is preliminary data.</text>
</comment>
<evidence type="ECO:0000313" key="2">
    <source>
        <dbReference type="EMBL" id="OUR78212.1"/>
    </source>
</evidence>